<comment type="subcellular location">
    <subcellularLocation>
        <location evidence="1">Cell outer membrane</location>
    </subcellularLocation>
</comment>
<evidence type="ECO:0000256" key="8">
    <source>
        <dbReference type="SAM" id="Coils"/>
    </source>
</evidence>
<dbReference type="PANTHER" id="PTHR30026:SF20">
    <property type="entry name" value="OUTER MEMBRANE PROTEIN TOLC"/>
    <property type="match status" value="1"/>
</dbReference>
<evidence type="ECO:0000256" key="4">
    <source>
        <dbReference type="ARBA" id="ARBA00022452"/>
    </source>
</evidence>
<feature type="chain" id="PRO_5041708383" description="TolC family protein" evidence="9">
    <location>
        <begin position="24"/>
        <end position="417"/>
    </location>
</feature>
<keyword evidence="4" id="KW-1134">Transmembrane beta strand</keyword>
<dbReference type="GO" id="GO:0015288">
    <property type="term" value="F:porin activity"/>
    <property type="evidence" value="ECO:0007669"/>
    <property type="project" value="TreeGrafter"/>
</dbReference>
<keyword evidence="3" id="KW-0813">Transport</keyword>
<dbReference type="AlphaFoldDB" id="A0AA87Y6F3"/>
<keyword evidence="6" id="KW-0472">Membrane</keyword>
<dbReference type="RefSeq" id="WP_229466299.1">
    <property type="nucleotide sequence ID" value="NZ_BMWW01000003.1"/>
</dbReference>
<feature type="coiled-coil region" evidence="8">
    <location>
        <begin position="336"/>
        <end position="363"/>
    </location>
</feature>
<evidence type="ECO:0000256" key="7">
    <source>
        <dbReference type="ARBA" id="ARBA00023237"/>
    </source>
</evidence>
<evidence type="ECO:0008006" key="12">
    <source>
        <dbReference type="Google" id="ProtNLM"/>
    </source>
</evidence>
<evidence type="ECO:0000256" key="9">
    <source>
        <dbReference type="SAM" id="SignalP"/>
    </source>
</evidence>
<feature type="signal peptide" evidence="9">
    <location>
        <begin position="1"/>
        <end position="23"/>
    </location>
</feature>
<dbReference type="SUPFAM" id="SSF56954">
    <property type="entry name" value="Outer membrane efflux proteins (OEP)"/>
    <property type="match status" value="1"/>
</dbReference>
<dbReference type="Pfam" id="PF02321">
    <property type="entry name" value="OEP"/>
    <property type="match status" value="1"/>
</dbReference>
<name>A0AA87Y6F3_9BURK</name>
<keyword evidence="9" id="KW-0732">Signal</keyword>
<sequence length="417" mass="44591">MRTLRLPLYFAAAVCMLPPFSNAQHAPTEPVAQAQSAPAAPTLRALVEAAWQRSPLAQTLMARRHETAASRDLAASWLAAAPTLGLSERSDRWTDRRNARETELSLSAPIVLPGQHGARRQLAERADQELDAQLLHARLAIAGEVRARLWEAAAAREVLAEKSDHLHHVEDLADDVDRRVKAGDLARSDALLAKQELLAATTDLALARGRAGEALARFRLLTGAAALPDMEPEPLPAATTATDHARLRAAQAAATRARAAVELASASRQAAPTVALSMRRERDGIMPDADRSIGIALQIPLSGKLRNRPAEALAGTQLATASAELAQTEAIVDSDLALAQDQLTNARAALDAATARAAALREHTALFEHAFRQGEKPLADLLRSRALTHEAEVAVRQQRIALALAHSQMNQASGILP</sequence>
<evidence type="ECO:0000313" key="10">
    <source>
        <dbReference type="EMBL" id="GGY86001.1"/>
    </source>
</evidence>
<dbReference type="EMBL" id="BMWW01000003">
    <property type="protein sequence ID" value="GGY86001.1"/>
    <property type="molecule type" value="Genomic_DNA"/>
</dbReference>
<organism evidence="10 11">
    <name type="scientific">Pseudoduganella plicata</name>
    <dbReference type="NCBI Taxonomy" id="321984"/>
    <lineage>
        <taxon>Bacteria</taxon>
        <taxon>Pseudomonadati</taxon>
        <taxon>Pseudomonadota</taxon>
        <taxon>Betaproteobacteria</taxon>
        <taxon>Burkholderiales</taxon>
        <taxon>Oxalobacteraceae</taxon>
        <taxon>Telluria group</taxon>
        <taxon>Pseudoduganella</taxon>
    </lineage>
</organism>
<comment type="similarity">
    <text evidence="2">Belongs to the outer membrane factor (OMF) (TC 1.B.17) family.</text>
</comment>
<proteinExistence type="inferred from homology"/>
<evidence type="ECO:0000256" key="2">
    <source>
        <dbReference type="ARBA" id="ARBA00007613"/>
    </source>
</evidence>
<dbReference type="GO" id="GO:1990281">
    <property type="term" value="C:efflux pump complex"/>
    <property type="evidence" value="ECO:0007669"/>
    <property type="project" value="TreeGrafter"/>
</dbReference>
<dbReference type="PANTHER" id="PTHR30026">
    <property type="entry name" value="OUTER MEMBRANE PROTEIN TOLC"/>
    <property type="match status" value="1"/>
</dbReference>
<reference evidence="10" key="2">
    <citation type="submission" date="2022-12" db="EMBL/GenBank/DDBJ databases">
        <authorList>
            <person name="Sun Q."/>
            <person name="Kim S."/>
        </authorList>
    </citation>
    <scope>NUCLEOTIDE SEQUENCE</scope>
    <source>
        <strain evidence="10">KCTC 12344</strain>
    </source>
</reference>
<protein>
    <recommendedName>
        <fullName evidence="12">TolC family protein</fullName>
    </recommendedName>
</protein>
<evidence type="ECO:0000256" key="5">
    <source>
        <dbReference type="ARBA" id="ARBA00022692"/>
    </source>
</evidence>
<dbReference type="InterPro" id="IPR051906">
    <property type="entry name" value="TolC-like"/>
</dbReference>
<evidence type="ECO:0000256" key="3">
    <source>
        <dbReference type="ARBA" id="ARBA00022448"/>
    </source>
</evidence>
<evidence type="ECO:0000256" key="1">
    <source>
        <dbReference type="ARBA" id="ARBA00004442"/>
    </source>
</evidence>
<keyword evidence="7" id="KW-0998">Cell outer membrane</keyword>
<keyword evidence="8" id="KW-0175">Coiled coil</keyword>
<dbReference type="Proteomes" id="UP000619512">
    <property type="component" value="Unassembled WGS sequence"/>
</dbReference>
<evidence type="ECO:0000313" key="11">
    <source>
        <dbReference type="Proteomes" id="UP000619512"/>
    </source>
</evidence>
<dbReference type="GO" id="GO:0009279">
    <property type="term" value="C:cell outer membrane"/>
    <property type="evidence" value="ECO:0007669"/>
    <property type="project" value="UniProtKB-SubCell"/>
</dbReference>
<gene>
    <name evidence="10" type="ORF">GCM10007388_18880</name>
</gene>
<dbReference type="InterPro" id="IPR003423">
    <property type="entry name" value="OMP_efflux"/>
</dbReference>
<keyword evidence="5" id="KW-0812">Transmembrane</keyword>
<comment type="caution">
    <text evidence="10">The sequence shown here is derived from an EMBL/GenBank/DDBJ whole genome shotgun (WGS) entry which is preliminary data.</text>
</comment>
<evidence type="ECO:0000256" key="6">
    <source>
        <dbReference type="ARBA" id="ARBA00023136"/>
    </source>
</evidence>
<accession>A0AA87Y6F3</accession>
<dbReference type="Gene3D" id="1.20.1600.10">
    <property type="entry name" value="Outer membrane efflux proteins (OEP)"/>
    <property type="match status" value="1"/>
</dbReference>
<reference evidence="10" key="1">
    <citation type="journal article" date="2014" name="Int. J. Syst. Evol. Microbiol.">
        <title>Complete genome sequence of Corynebacterium casei LMG S-19264T (=DSM 44701T), isolated from a smear-ripened cheese.</title>
        <authorList>
            <consortium name="US DOE Joint Genome Institute (JGI-PGF)"/>
            <person name="Walter F."/>
            <person name="Albersmeier A."/>
            <person name="Kalinowski J."/>
            <person name="Ruckert C."/>
        </authorList>
    </citation>
    <scope>NUCLEOTIDE SEQUENCE</scope>
    <source>
        <strain evidence="10">KCTC 12344</strain>
    </source>
</reference>
<dbReference type="GO" id="GO:0015562">
    <property type="term" value="F:efflux transmembrane transporter activity"/>
    <property type="evidence" value="ECO:0007669"/>
    <property type="project" value="InterPro"/>
</dbReference>